<proteinExistence type="predicted"/>
<organism evidence="1 2">
    <name type="scientific">Rotaria sordida</name>
    <dbReference type="NCBI Taxonomy" id="392033"/>
    <lineage>
        <taxon>Eukaryota</taxon>
        <taxon>Metazoa</taxon>
        <taxon>Spiralia</taxon>
        <taxon>Gnathifera</taxon>
        <taxon>Rotifera</taxon>
        <taxon>Eurotatoria</taxon>
        <taxon>Bdelloidea</taxon>
        <taxon>Philodinida</taxon>
        <taxon>Philodinidae</taxon>
        <taxon>Rotaria</taxon>
    </lineage>
</organism>
<protein>
    <submittedName>
        <fullName evidence="1">Uncharacterized protein</fullName>
    </submittedName>
</protein>
<feature type="non-terminal residue" evidence="1">
    <location>
        <position position="1"/>
    </location>
</feature>
<evidence type="ECO:0000313" key="2">
    <source>
        <dbReference type="Proteomes" id="UP000663823"/>
    </source>
</evidence>
<sequence>MHIRLRQRSIALIRVSGNFADIIADDHLDKREFTIVCYLIASQ</sequence>
<accession>A0A819SBM0</accession>
<evidence type="ECO:0000313" key="1">
    <source>
        <dbReference type="EMBL" id="CAF4056903.1"/>
    </source>
</evidence>
<dbReference type="Proteomes" id="UP000663823">
    <property type="component" value="Unassembled WGS sequence"/>
</dbReference>
<gene>
    <name evidence="1" type="ORF">OTI717_LOCUS31946</name>
</gene>
<dbReference type="AlphaFoldDB" id="A0A819SBM0"/>
<reference evidence="1" key="1">
    <citation type="submission" date="2021-02" db="EMBL/GenBank/DDBJ databases">
        <authorList>
            <person name="Nowell W R."/>
        </authorList>
    </citation>
    <scope>NUCLEOTIDE SEQUENCE</scope>
</reference>
<comment type="caution">
    <text evidence="1">The sequence shown here is derived from an EMBL/GenBank/DDBJ whole genome shotgun (WGS) entry which is preliminary data.</text>
</comment>
<name>A0A819SBM0_9BILA</name>
<dbReference type="EMBL" id="CAJOAX010009475">
    <property type="protein sequence ID" value="CAF4056903.1"/>
    <property type="molecule type" value="Genomic_DNA"/>
</dbReference>